<evidence type="ECO:0000256" key="1">
    <source>
        <dbReference type="SAM" id="MobiDB-lite"/>
    </source>
</evidence>
<protein>
    <submittedName>
        <fullName evidence="3">Uncharacterized protein</fullName>
    </submittedName>
</protein>
<evidence type="ECO:0000256" key="2">
    <source>
        <dbReference type="SAM" id="SignalP"/>
    </source>
</evidence>
<sequence>MESLTLYALLIAFMFVGGRGESMSSSCTYVDGVQRCTQQKSQGNVAMSSSQAGYGQGQSYSSNYAATGDSGTGQGGYSSMRSGNPPPFPGNGPFAGAATGPAAAAFDPFGFVFGRR</sequence>
<feature type="region of interest" description="Disordered" evidence="1">
    <location>
        <begin position="65"/>
        <end position="95"/>
    </location>
</feature>
<dbReference type="AlphaFoldDB" id="E7D1H9"/>
<feature type="signal peptide" evidence="2">
    <location>
        <begin position="1"/>
        <end position="20"/>
    </location>
</feature>
<proteinExistence type="evidence at transcript level"/>
<name>E7D1H9_LATHE</name>
<organism evidence="3">
    <name type="scientific">Latrodectus hesperus</name>
    <name type="common">Western black widow spider</name>
    <dbReference type="NCBI Taxonomy" id="256737"/>
    <lineage>
        <taxon>Eukaryota</taxon>
        <taxon>Metazoa</taxon>
        <taxon>Ecdysozoa</taxon>
        <taxon>Arthropoda</taxon>
        <taxon>Chelicerata</taxon>
        <taxon>Arachnida</taxon>
        <taxon>Araneae</taxon>
        <taxon>Araneomorphae</taxon>
        <taxon>Entelegynae</taxon>
        <taxon>Araneoidea</taxon>
        <taxon>Theridiidae</taxon>
        <taxon>Latrodectus</taxon>
    </lineage>
</organism>
<keyword evidence="2" id="KW-0732">Signal</keyword>
<reference evidence="3" key="1">
    <citation type="submission" date="2010-07" db="EMBL/GenBank/DDBJ databases">
        <title>Identification of Proteins Involved in Black Widow Spider Wrapping Silk Fibers.</title>
        <authorList>
            <person name="Nguyen A."/>
            <person name="Verduzco A."/>
            <person name="Vierra C."/>
        </authorList>
    </citation>
    <scope>NUCLEOTIDE SEQUENCE</scope>
</reference>
<dbReference type="EMBL" id="HQ005929">
    <property type="protein sequence ID" value="ADV40223.1"/>
    <property type="molecule type" value="mRNA"/>
</dbReference>
<feature type="chain" id="PRO_5003218457" evidence="2">
    <location>
        <begin position="21"/>
        <end position="116"/>
    </location>
</feature>
<evidence type="ECO:0000313" key="3">
    <source>
        <dbReference type="EMBL" id="ADV40223.1"/>
    </source>
</evidence>
<feature type="non-terminal residue" evidence="3">
    <location>
        <position position="116"/>
    </location>
</feature>
<accession>E7D1H9</accession>